<dbReference type="InterPro" id="IPR051169">
    <property type="entry name" value="NADH-Q_oxidoreductase"/>
</dbReference>
<keyword evidence="3" id="KW-0285">Flavoprotein</keyword>
<dbReference type="GO" id="GO:0019646">
    <property type="term" value="P:aerobic electron transport chain"/>
    <property type="evidence" value="ECO:0007669"/>
    <property type="project" value="TreeGrafter"/>
</dbReference>
<feature type="domain" description="FAD/NAD(P)-binding" evidence="7">
    <location>
        <begin position="15"/>
        <end position="332"/>
    </location>
</feature>
<dbReference type="PRINTS" id="PR00411">
    <property type="entry name" value="PNDRDTASEI"/>
</dbReference>
<keyword evidence="6" id="KW-0812">Transmembrane</keyword>
<dbReference type="PANTHER" id="PTHR42913">
    <property type="entry name" value="APOPTOSIS-INDUCING FACTOR 1"/>
    <property type="match status" value="1"/>
</dbReference>
<sequence length="442" mass="48137">MNQEGTVAAQPRAPRIVIVGGGFAGLEVAKALGRAGLPAVMLDRQNHHLFQPLLYQVATAALSATDVAEPIRKVLRRYESVQVLLGEVSEIDTARNTLRLADGLVLGYDYLVLATGAGHSYFGHDDWAERAPGLKTLGDARRIRALALLAFERAERAIEPDEQARLMTIAIVGGGPTGVELAGSLAELRRYTLARDFRSARPEAAKIMLIEAGPRILPAFLPETSDYARRRLEKLGVDVFTGTPVEDIGEDTITFAGHTVPVGVVLWAAGVAASPLGAQLGAPTDRAGRVMVDECLRAQGLSNVFVLGDAAAFTDPAGKPLPGLAQVAKQQGIHLGQGLARHIRTGAPLEPFEYRSRGNTAIIGRHAAVFERERLRLKGWIAWLAWAIIHVYLLVGFQHRMMVSLQWLWRYLTFERGARVMTEESFDVRTARLPTRTRTSGK</sequence>
<keyword evidence="4" id="KW-0274">FAD</keyword>
<comment type="cofactor">
    <cofactor evidence="1">
        <name>FAD</name>
        <dbReference type="ChEBI" id="CHEBI:57692"/>
    </cofactor>
</comment>
<dbReference type="EMBL" id="JAODNV010000015">
    <property type="protein sequence ID" value="MCT8991364.1"/>
    <property type="molecule type" value="Genomic_DNA"/>
</dbReference>
<evidence type="ECO:0000256" key="2">
    <source>
        <dbReference type="ARBA" id="ARBA00005272"/>
    </source>
</evidence>
<dbReference type="Gene3D" id="3.50.50.100">
    <property type="match status" value="1"/>
</dbReference>
<accession>A0A9X2XAZ3</accession>
<reference evidence="8" key="1">
    <citation type="submission" date="2022-08" db="EMBL/GenBank/DDBJ databases">
        <title>Chelativorans sichuanense sp. nov., a paraffin oil-degrading bacterium isolated from a mixture of oil-based drill cuttings and paddy soil.</title>
        <authorList>
            <person name="Yu J."/>
            <person name="Liu H."/>
            <person name="Chen Q."/>
        </authorList>
    </citation>
    <scope>NUCLEOTIDE SEQUENCE</scope>
    <source>
        <strain evidence="8">SCAU 2101</strain>
    </source>
</reference>
<evidence type="ECO:0000313" key="9">
    <source>
        <dbReference type="Proteomes" id="UP001149009"/>
    </source>
</evidence>
<dbReference type="PANTHER" id="PTHR42913:SF3">
    <property type="entry name" value="64 KDA MITOCHONDRIAL NADH DEHYDROGENASE (EUROFUNG)"/>
    <property type="match status" value="1"/>
</dbReference>
<dbReference type="PRINTS" id="PR00368">
    <property type="entry name" value="FADPNR"/>
</dbReference>
<comment type="similarity">
    <text evidence="2">Belongs to the NADH dehydrogenase family.</text>
</comment>
<evidence type="ECO:0000256" key="3">
    <source>
        <dbReference type="ARBA" id="ARBA00022630"/>
    </source>
</evidence>
<dbReference type="InterPro" id="IPR023753">
    <property type="entry name" value="FAD/NAD-binding_dom"/>
</dbReference>
<dbReference type="Proteomes" id="UP001149009">
    <property type="component" value="Unassembled WGS sequence"/>
</dbReference>
<dbReference type="InterPro" id="IPR036188">
    <property type="entry name" value="FAD/NAD-bd_sf"/>
</dbReference>
<dbReference type="AlphaFoldDB" id="A0A9X2XAZ3"/>
<name>A0A9X2XAZ3_9HYPH</name>
<keyword evidence="6" id="KW-0472">Membrane</keyword>
<evidence type="ECO:0000256" key="1">
    <source>
        <dbReference type="ARBA" id="ARBA00001974"/>
    </source>
</evidence>
<evidence type="ECO:0000256" key="6">
    <source>
        <dbReference type="SAM" id="Phobius"/>
    </source>
</evidence>
<evidence type="ECO:0000313" key="8">
    <source>
        <dbReference type="EMBL" id="MCT8991364.1"/>
    </source>
</evidence>
<keyword evidence="5" id="KW-0560">Oxidoreductase</keyword>
<protein>
    <submittedName>
        <fullName evidence="8">NAD(P)/FAD-dependent oxidoreductase</fullName>
    </submittedName>
</protein>
<evidence type="ECO:0000256" key="4">
    <source>
        <dbReference type="ARBA" id="ARBA00022827"/>
    </source>
</evidence>
<evidence type="ECO:0000256" key="5">
    <source>
        <dbReference type="ARBA" id="ARBA00023002"/>
    </source>
</evidence>
<keyword evidence="9" id="KW-1185">Reference proteome</keyword>
<gene>
    <name evidence="8" type="ORF">NYR54_13855</name>
</gene>
<feature type="transmembrane region" description="Helical" evidence="6">
    <location>
        <begin position="380"/>
        <end position="397"/>
    </location>
</feature>
<keyword evidence="6" id="KW-1133">Transmembrane helix</keyword>
<proteinExistence type="inferred from homology"/>
<evidence type="ECO:0000259" key="7">
    <source>
        <dbReference type="Pfam" id="PF07992"/>
    </source>
</evidence>
<organism evidence="8 9">
    <name type="scientific">Chelativorans petroleitrophicus</name>
    <dbReference type="NCBI Taxonomy" id="2975484"/>
    <lineage>
        <taxon>Bacteria</taxon>
        <taxon>Pseudomonadati</taxon>
        <taxon>Pseudomonadota</taxon>
        <taxon>Alphaproteobacteria</taxon>
        <taxon>Hyphomicrobiales</taxon>
        <taxon>Phyllobacteriaceae</taxon>
        <taxon>Chelativorans</taxon>
    </lineage>
</organism>
<dbReference type="RefSeq" id="WP_261516289.1">
    <property type="nucleotide sequence ID" value="NZ_JAODNV010000015.1"/>
</dbReference>
<dbReference type="GO" id="GO:0003955">
    <property type="term" value="F:NAD(P)H dehydrogenase (quinone) activity"/>
    <property type="evidence" value="ECO:0007669"/>
    <property type="project" value="TreeGrafter"/>
</dbReference>
<dbReference type="Pfam" id="PF07992">
    <property type="entry name" value="Pyr_redox_2"/>
    <property type="match status" value="1"/>
</dbReference>
<dbReference type="SUPFAM" id="SSF51905">
    <property type="entry name" value="FAD/NAD(P)-binding domain"/>
    <property type="match status" value="1"/>
</dbReference>
<comment type="caution">
    <text evidence="8">The sequence shown here is derived from an EMBL/GenBank/DDBJ whole genome shotgun (WGS) entry which is preliminary data.</text>
</comment>